<dbReference type="Proteomes" id="UP000254912">
    <property type="component" value="Unassembled WGS sequence"/>
</dbReference>
<dbReference type="InterPro" id="IPR036890">
    <property type="entry name" value="HATPase_C_sf"/>
</dbReference>
<dbReference type="InterPro" id="IPR036097">
    <property type="entry name" value="HisK_dim/P_sf"/>
</dbReference>
<dbReference type="FunFam" id="1.10.287.130:FF:000001">
    <property type="entry name" value="Two-component sensor histidine kinase"/>
    <property type="match status" value="1"/>
</dbReference>
<dbReference type="InterPro" id="IPR050428">
    <property type="entry name" value="TCS_sensor_his_kinase"/>
</dbReference>
<dbReference type="PROSITE" id="PS50109">
    <property type="entry name" value="HIS_KIN"/>
    <property type="match status" value="1"/>
</dbReference>
<keyword evidence="4" id="KW-0597">Phosphoprotein</keyword>
<dbReference type="InterPro" id="IPR003661">
    <property type="entry name" value="HisK_dim/P_dom"/>
</dbReference>
<dbReference type="Pfam" id="PF02518">
    <property type="entry name" value="HATPase_c"/>
    <property type="match status" value="1"/>
</dbReference>
<evidence type="ECO:0000256" key="3">
    <source>
        <dbReference type="ARBA" id="ARBA00012438"/>
    </source>
</evidence>
<evidence type="ECO:0000313" key="11">
    <source>
        <dbReference type="EMBL" id="RDL12174.1"/>
    </source>
</evidence>
<keyword evidence="9" id="KW-0902">Two-component regulatory system</keyword>
<keyword evidence="5" id="KW-0808">Transferase</keyword>
<evidence type="ECO:0000256" key="5">
    <source>
        <dbReference type="ARBA" id="ARBA00022679"/>
    </source>
</evidence>
<dbReference type="Gene3D" id="1.10.287.130">
    <property type="match status" value="1"/>
</dbReference>
<sequence>MKETQKVKWWDSVLKKIKIHPWQPNSQATLLTVALLRFFGITIFLFVVIMQVTVTTELVRGRINDAEEVMKVLVQSTNNGVPNFKKWEQISEVDKNVRVRVTHHRRYYFANDTEQFLTHKIFKVPFTHFRQVDDHGIYYQATTVDKEGTRYEIWLDFGQIWHAILTLLIVSTSLLIIMLIFGVIELRRLIQRLNEPLLDISEQITKNPQKLRIPERASNEVQALTAVINQALRQSQEQLAREKQFIADASHELRTPITAIKGNVDLIKKHGEQNPEIIPEAMYYITQQTERMKSMIEELLELSRLENQTVTMENVDLAKLLQQGVIERQKTSQHLLQIDTPDALNVKTNKLAWQHIIDELILNAEKYSPTESKINIRLSSDKDDIMLRVADQGVGIKENEREKIFQRLYRIDESRSQLVPGTGLGLSIVESYVKRLKGTITVTDNQPQGTVFMVRVPQFKE</sequence>
<reference evidence="11 12" key="1">
    <citation type="submission" date="2018-07" db="EMBL/GenBank/DDBJ databases">
        <title>Genomic Encyclopedia of Type Strains, Phase III (KMG-III): the genomes of soil and plant-associated and newly described type strains.</title>
        <authorList>
            <person name="Whitman W."/>
        </authorList>
    </citation>
    <scope>NUCLEOTIDE SEQUENCE [LARGE SCALE GENOMIC DNA]</scope>
    <source>
        <strain evidence="11 12">CECT 7031</strain>
    </source>
</reference>
<evidence type="ECO:0000256" key="6">
    <source>
        <dbReference type="ARBA" id="ARBA00022692"/>
    </source>
</evidence>
<evidence type="ECO:0000256" key="4">
    <source>
        <dbReference type="ARBA" id="ARBA00022553"/>
    </source>
</evidence>
<dbReference type="InterPro" id="IPR004358">
    <property type="entry name" value="Sig_transdc_His_kin-like_C"/>
</dbReference>
<evidence type="ECO:0000256" key="1">
    <source>
        <dbReference type="ARBA" id="ARBA00000085"/>
    </source>
</evidence>
<keyword evidence="7 11" id="KW-0418">Kinase</keyword>
<dbReference type="PANTHER" id="PTHR45436:SF5">
    <property type="entry name" value="SENSOR HISTIDINE KINASE TRCS"/>
    <property type="match status" value="1"/>
</dbReference>
<evidence type="ECO:0000313" key="12">
    <source>
        <dbReference type="Proteomes" id="UP000254912"/>
    </source>
</evidence>
<comment type="subcellular location">
    <subcellularLocation>
        <location evidence="2">Membrane</location>
    </subcellularLocation>
</comment>
<dbReference type="InterPro" id="IPR003594">
    <property type="entry name" value="HATPase_dom"/>
</dbReference>
<evidence type="ECO:0000256" key="2">
    <source>
        <dbReference type="ARBA" id="ARBA00004370"/>
    </source>
</evidence>
<dbReference type="InterPro" id="IPR005467">
    <property type="entry name" value="His_kinase_dom"/>
</dbReference>
<dbReference type="CDD" id="cd00082">
    <property type="entry name" value="HisKA"/>
    <property type="match status" value="1"/>
</dbReference>
<dbReference type="KEGG" id="wso:WSWS_00980"/>
<protein>
    <recommendedName>
        <fullName evidence="3">histidine kinase</fullName>
        <ecNumber evidence="3">2.7.13.3</ecNumber>
    </recommendedName>
</protein>
<keyword evidence="12" id="KW-1185">Reference proteome</keyword>
<dbReference type="SUPFAM" id="SSF55874">
    <property type="entry name" value="ATPase domain of HSP90 chaperone/DNA topoisomerase II/histidine kinase"/>
    <property type="match status" value="1"/>
</dbReference>
<evidence type="ECO:0000256" key="9">
    <source>
        <dbReference type="ARBA" id="ARBA00023012"/>
    </source>
</evidence>
<dbReference type="SMART" id="SM00388">
    <property type="entry name" value="HisKA"/>
    <property type="match status" value="1"/>
</dbReference>
<dbReference type="SUPFAM" id="SSF47384">
    <property type="entry name" value="Homodimeric domain of signal transducing histidine kinase"/>
    <property type="match status" value="1"/>
</dbReference>
<gene>
    <name evidence="11" type="ORF">DFP99_0609</name>
</gene>
<evidence type="ECO:0000256" key="10">
    <source>
        <dbReference type="ARBA" id="ARBA00023136"/>
    </source>
</evidence>
<dbReference type="EC" id="2.7.13.3" evidence="3"/>
<dbReference type="GO" id="GO:0000155">
    <property type="term" value="F:phosphorelay sensor kinase activity"/>
    <property type="evidence" value="ECO:0007669"/>
    <property type="project" value="InterPro"/>
</dbReference>
<dbReference type="RefSeq" id="WP_070230226.1">
    <property type="nucleotide sequence ID" value="NZ_BJYO01000002.1"/>
</dbReference>
<dbReference type="GeneID" id="94546173"/>
<dbReference type="PRINTS" id="PR00344">
    <property type="entry name" value="BCTRLSENSOR"/>
</dbReference>
<comment type="catalytic activity">
    <reaction evidence="1">
        <text>ATP + protein L-histidine = ADP + protein N-phospho-L-histidine.</text>
        <dbReference type="EC" id="2.7.13.3"/>
    </reaction>
</comment>
<dbReference type="AlphaFoldDB" id="A0A288QXQ6"/>
<dbReference type="SMART" id="SM00387">
    <property type="entry name" value="HATPase_c"/>
    <property type="match status" value="1"/>
</dbReference>
<evidence type="ECO:0000256" key="7">
    <source>
        <dbReference type="ARBA" id="ARBA00022777"/>
    </source>
</evidence>
<keyword evidence="6" id="KW-0812">Transmembrane</keyword>
<dbReference type="EMBL" id="QRAS01000001">
    <property type="protein sequence ID" value="RDL12174.1"/>
    <property type="molecule type" value="Genomic_DNA"/>
</dbReference>
<proteinExistence type="predicted"/>
<dbReference type="PANTHER" id="PTHR45436">
    <property type="entry name" value="SENSOR HISTIDINE KINASE YKOH"/>
    <property type="match status" value="1"/>
</dbReference>
<comment type="caution">
    <text evidence="11">The sequence shown here is derived from an EMBL/GenBank/DDBJ whole genome shotgun (WGS) entry which is preliminary data.</text>
</comment>
<keyword evidence="8" id="KW-1133">Transmembrane helix</keyword>
<dbReference type="Pfam" id="PF00512">
    <property type="entry name" value="HisKA"/>
    <property type="match status" value="1"/>
</dbReference>
<evidence type="ECO:0000256" key="8">
    <source>
        <dbReference type="ARBA" id="ARBA00022989"/>
    </source>
</evidence>
<dbReference type="Gene3D" id="3.30.565.10">
    <property type="entry name" value="Histidine kinase-like ATPase, C-terminal domain"/>
    <property type="match status" value="1"/>
</dbReference>
<accession>A0A288QXQ6</accession>
<name>A0A288QXQ6_9LACO</name>
<organism evidence="11 12">
    <name type="scientific">Weissella soli</name>
    <dbReference type="NCBI Taxonomy" id="155866"/>
    <lineage>
        <taxon>Bacteria</taxon>
        <taxon>Bacillati</taxon>
        <taxon>Bacillota</taxon>
        <taxon>Bacilli</taxon>
        <taxon>Lactobacillales</taxon>
        <taxon>Lactobacillaceae</taxon>
        <taxon>Weissella</taxon>
    </lineage>
</organism>
<dbReference type="GO" id="GO:0005886">
    <property type="term" value="C:plasma membrane"/>
    <property type="evidence" value="ECO:0007669"/>
    <property type="project" value="TreeGrafter"/>
</dbReference>
<keyword evidence="10" id="KW-0472">Membrane</keyword>